<gene>
    <name evidence="2" type="ORF">Sjap_008043</name>
</gene>
<evidence type="ECO:0000313" key="3">
    <source>
        <dbReference type="Proteomes" id="UP001417504"/>
    </source>
</evidence>
<feature type="region of interest" description="Disordered" evidence="1">
    <location>
        <begin position="1"/>
        <end position="35"/>
    </location>
</feature>
<reference evidence="2 3" key="1">
    <citation type="submission" date="2024-01" db="EMBL/GenBank/DDBJ databases">
        <title>Genome assemblies of Stephania.</title>
        <authorList>
            <person name="Yang L."/>
        </authorList>
    </citation>
    <scope>NUCLEOTIDE SEQUENCE [LARGE SCALE GENOMIC DNA]</scope>
    <source>
        <strain evidence="2">QJT</strain>
        <tissue evidence="2">Leaf</tissue>
    </source>
</reference>
<accession>A0AAP0JPE3</accession>
<evidence type="ECO:0000256" key="1">
    <source>
        <dbReference type="SAM" id="MobiDB-lite"/>
    </source>
</evidence>
<keyword evidence="3" id="KW-1185">Reference proteome</keyword>
<protein>
    <submittedName>
        <fullName evidence="2">Uncharacterized protein</fullName>
    </submittedName>
</protein>
<proteinExistence type="predicted"/>
<dbReference type="AlphaFoldDB" id="A0AAP0JPE3"/>
<name>A0AAP0JPE3_9MAGN</name>
<organism evidence="2 3">
    <name type="scientific">Stephania japonica</name>
    <dbReference type="NCBI Taxonomy" id="461633"/>
    <lineage>
        <taxon>Eukaryota</taxon>
        <taxon>Viridiplantae</taxon>
        <taxon>Streptophyta</taxon>
        <taxon>Embryophyta</taxon>
        <taxon>Tracheophyta</taxon>
        <taxon>Spermatophyta</taxon>
        <taxon>Magnoliopsida</taxon>
        <taxon>Ranunculales</taxon>
        <taxon>Menispermaceae</taxon>
        <taxon>Menispermoideae</taxon>
        <taxon>Cissampelideae</taxon>
        <taxon>Stephania</taxon>
    </lineage>
</organism>
<evidence type="ECO:0000313" key="2">
    <source>
        <dbReference type="EMBL" id="KAK9137449.1"/>
    </source>
</evidence>
<dbReference type="EMBL" id="JBBNAE010000003">
    <property type="protein sequence ID" value="KAK9137449.1"/>
    <property type="molecule type" value="Genomic_DNA"/>
</dbReference>
<sequence length="117" mass="13325">MQCNAKDVVGPKALRRHSRRQGDLAPSHAELSESGDECTGLFWWRVKAASVEFRAEVMFYCNYSLIEDTLLWQTAMANQPESSGGSSEDFHRKLDEISQLVALHGYQLEEIHQILRT</sequence>
<dbReference type="Proteomes" id="UP001417504">
    <property type="component" value="Unassembled WGS sequence"/>
</dbReference>
<comment type="caution">
    <text evidence="2">The sequence shown here is derived from an EMBL/GenBank/DDBJ whole genome shotgun (WGS) entry which is preliminary data.</text>
</comment>